<reference evidence="1 2" key="1">
    <citation type="submission" date="2023-07" db="EMBL/GenBank/DDBJ databases">
        <title>Alkalimonas sp., MEB108 novel, alkaliphilic bacterium isolated from Lonar Lake, India.</title>
        <authorList>
            <person name="Joshi A."/>
            <person name="Thite S."/>
        </authorList>
    </citation>
    <scope>NUCLEOTIDE SEQUENCE [LARGE SCALE GENOMIC DNA]</scope>
    <source>
        <strain evidence="1 2">MEB108</strain>
    </source>
</reference>
<comment type="caution">
    <text evidence="1">The sequence shown here is derived from an EMBL/GenBank/DDBJ whole genome shotgun (WGS) entry which is preliminary data.</text>
</comment>
<dbReference type="Proteomes" id="UP001336314">
    <property type="component" value="Unassembled WGS sequence"/>
</dbReference>
<evidence type="ECO:0000313" key="2">
    <source>
        <dbReference type="Proteomes" id="UP001336314"/>
    </source>
</evidence>
<dbReference type="RefSeq" id="WP_330127129.1">
    <property type="nucleotide sequence ID" value="NZ_JAUHLI010000001.1"/>
</dbReference>
<sequence length="220" mass="24164">MSAHDARNYATNYAVLTGDLVQSRTIKADRYDSVLYQLEQLFASKAEDWALSYSFYRGDAFQLLLAKPQYGVRLAVCIRLTLLSLGQDCKISIGIGAVTNLRQDIKSATGPAFTLSGTGLDSLSGSQRLQLRCQQSELENILAVPVQLADAMLAKLTARQAEAVLLHLINPGLAHEALAQKLGTSRANVTKLLNNSHFDYQLLQAFLAYCEQHICRSMAL</sequence>
<evidence type="ECO:0000313" key="1">
    <source>
        <dbReference type="EMBL" id="MEE1999970.1"/>
    </source>
</evidence>
<gene>
    <name evidence="1" type="ORF">QWY20_00760</name>
</gene>
<protein>
    <recommendedName>
        <fullName evidence="3">Transcriptional regulator</fullName>
    </recommendedName>
</protein>
<proteinExistence type="predicted"/>
<accession>A0ABU7J126</accession>
<keyword evidence="2" id="KW-1185">Reference proteome</keyword>
<name>A0ABU7J126_9GAMM</name>
<dbReference type="EMBL" id="JAUHLI010000001">
    <property type="protein sequence ID" value="MEE1999970.1"/>
    <property type="molecule type" value="Genomic_DNA"/>
</dbReference>
<organism evidence="1 2">
    <name type="scientific">Alkalimonas cellulosilytica</name>
    <dbReference type="NCBI Taxonomy" id="3058395"/>
    <lineage>
        <taxon>Bacteria</taxon>
        <taxon>Pseudomonadati</taxon>
        <taxon>Pseudomonadota</taxon>
        <taxon>Gammaproteobacteria</taxon>
        <taxon>Alkalimonas</taxon>
    </lineage>
</organism>
<evidence type="ECO:0008006" key="3">
    <source>
        <dbReference type="Google" id="ProtNLM"/>
    </source>
</evidence>